<keyword evidence="18" id="KW-0560">Oxidoreductase</keyword>
<keyword evidence="12" id="KW-0791">Threonine biosynthesis</keyword>
<dbReference type="Gene3D" id="1.20.120.1320">
    <property type="entry name" value="Aspartokinase, catalytic domain"/>
    <property type="match status" value="1"/>
</dbReference>
<evidence type="ECO:0000256" key="13">
    <source>
        <dbReference type="ARBA" id="ARBA00022723"/>
    </source>
</evidence>
<comment type="cofactor">
    <cofactor evidence="1">
        <name>a metal cation</name>
        <dbReference type="ChEBI" id="CHEBI:25213"/>
    </cofactor>
</comment>
<comment type="pathway">
    <text evidence="3">Amino-acid biosynthesis; L-methionine biosynthesis via de novo pathway; L-homoserine from L-aspartate: step 1/3.</text>
</comment>
<evidence type="ECO:0000256" key="12">
    <source>
        <dbReference type="ARBA" id="ARBA00022697"/>
    </source>
</evidence>
<dbReference type="SUPFAM" id="SSF55021">
    <property type="entry name" value="ACT-like"/>
    <property type="match status" value="2"/>
</dbReference>
<dbReference type="SUPFAM" id="SSF55347">
    <property type="entry name" value="Glyceraldehyde-3-phosphate dehydrogenase-like, C-terminal domain"/>
    <property type="match status" value="1"/>
</dbReference>
<dbReference type="SUPFAM" id="SSF51735">
    <property type="entry name" value="NAD(P)-binding Rossmann-fold domains"/>
    <property type="match status" value="1"/>
</dbReference>
<dbReference type="InterPro" id="IPR001342">
    <property type="entry name" value="HDH_cat"/>
</dbReference>
<dbReference type="UniPathway" id="UPA00034">
    <property type="reaction ID" value="UER00015"/>
</dbReference>
<dbReference type="PANTHER" id="PTHR43070:SF5">
    <property type="entry name" value="HOMOSERINE DEHYDROGENASE"/>
    <property type="match status" value="1"/>
</dbReference>
<comment type="catalytic activity">
    <reaction evidence="25">
        <text>L-aspartate + ATP = 4-phospho-L-aspartate + ADP</text>
        <dbReference type="Rhea" id="RHEA:23776"/>
        <dbReference type="ChEBI" id="CHEBI:29991"/>
        <dbReference type="ChEBI" id="CHEBI:30616"/>
        <dbReference type="ChEBI" id="CHEBI:57535"/>
        <dbReference type="ChEBI" id="CHEBI:456216"/>
        <dbReference type="EC" id="2.7.2.4"/>
    </reaction>
    <physiologicalReaction direction="left-to-right" evidence="25">
        <dbReference type="Rhea" id="RHEA:23777"/>
    </physiologicalReaction>
</comment>
<evidence type="ECO:0000256" key="5">
    <source>
        <dbReference type="ARBA" id="ARBA00005062"/>
    </source>
</evidence>
<dbReference type="GO" id="GO:0046872">
    <property type="term" value="F:metal ion binding"/>
    <property type="evidence" value="ECO:0007669"/>
    <property type="project" value="UniProtKB-KW"/>
</dbReference>
<comment type="caution">
    <text evidence="29">The sequence shown here is derived from an EMBL/GenBank/DDBJ whole genome shotgun (WGS) entry which is preliminary data.</text>
</comment>
<dbReference type="SUPFAM" id="SSF53633">
    <property type="entry name" value="Carbamate kinase-like"/>
    <property type="match status" value="1"/>
</dbReference>
<comment type="pathway">
    <text evidence="2">Amino-acid biosynthesis; L-lysine biosynthesis via DAP pathway; (S)-tetrahydrodipicolinate from L-aspartate: step 1/4.</text>
</comment>
<evidence type="ECO:0000256" key="3">
    <source>
        <dbReference type="ARBA" id="ARBA00004986"/>
    </source>
</evidence>
<dbReference type="AlphaFoldDB" id="A0A098LAI2"/>
<dbReference type="GO" id="GO:0009088">
    <property type="term" value="P:threonine biosynthetic process"/>
    <property type="evidence" value="ECO:0007669"/>
    <property type="project" value="UniProtKB-UniPathway"/>
</dbReference>
<keyword evidence="14" id="KW-0547">Nucleotide-binding</keyword>
<dbReference type="Gene3D" id="3.30.2130.10">
    <property type="entry name" value="VC0802-like"/>
    <property type="match status" value="1"/>
</dbReference>
<evidence type="ECO:0000256" key="21">
    <source>
        <dbReference type="ARBA" id="ARBA00023154"/>
    </source>
</evidence>
<dbReference type="PIRSF" id="PIRSF000727">
    <property type="entry name" value="ThrA"/>
    <property type="match status" value="1"/>
</dbReference>
<keyword evidence="15 29" id="KW-0418">Kinase</keyword>
<dbReference type="PROSITE" id="PS51671">
    <property type="entry name" value="ACT"/>
    <property type="match status" value="1"/>
</dbReference>
<dbReference type="InterPro" id="IPR049638">
    <property type="entry name" value="AK-HD"/>
</dbReference>
<evidence type="ECO:0000256" key="24">
    <source>
        <dbReference type="ARBA" id="ARBA00044938"/>
    </source>
</evidence>
<accession>A0A098LAI2</accession>
<evidence type="ECO:0000256" key="4">
    <source>
        <dbReference type="ARBA" id="ARBA00005056"/>
    </source>
</evidence>
<evidence type="ECO:0000256" key="15">
    <source>
        <dbReference type="ARBA" id="ARBA00022777"/>
    </source>
</evidence>
<dbReference type="GO" id="GO:0009090">
    <property type="term" value="P:homoserine biosynthetic process"/>
    <property type="evidence" value="ECO:0007669"/>
    <property type="project" value="UniProtKB-ARBA"/>
</dbReference>
<comment type="catalytic activity">
    <reaction evidence="27">
        <text>L-homoserine + NAD(+) = L-aspartate 4-semialdehyde + NADH + H(+)</text>
        <dbReference type="Rhea" id="RHEA:15757"/>
        <dbReference type="ChEBI" id="CHEBI:15378"/>
        <dbReference type="ChEBI" id="CHEBI:57476"/>
        <dbReference type="ChEBI" id="CHEBI:57540"/>
        <dbReference type="ChEBI" id="CHEBI:57945"/>
        <dbReference type="ChEBI" id="CHEBI:537519"/>
        <dbReference type="EC" id="1.1.1.3"/>
    </reaction>
    <physiologicalReaction direction="right-to-left" evidence="27">
        <dbReference type="Rhea" id="RHEA:15759"/>
    </physiologicalReaction>
</comment>
<evidence type="ECO:0000256" key="11">
    <source>
        <dbReference type="ARBA" id="ARBA00022679"/>
    </source>
</evidence>
<comment type="similarity">
    <text evidence="8">In the N-terminal section; belongs to the aspartokinase family.</text>
</comment>
<dbReference type="FunFam" id="3.30.2130.10:FF:000001">
    <property type="entry name" value="Bifunctional aspartokinase/homoserine dehydrogenase"/>
    <property type="match status" value="1"/>
</dbReference>
<evidence type="ECO:0000256" key="6">
    <source>
        <dbReference type="ARBA" id="ARBA00005139"/>
    </source>
</evidence>
<dbReference type="OrthoDB" id="9799110at2"/>
<evidence type="ECO:0000256" key="23">
    <source>
        <dbReference type="ARBA" id="ARBA00023268"/>
    </source>
</evidence>
<dbReference type="GO" id="GO:0009089">
    <property type="term" value="P:lysine biosynthetic process via diaminopimelate"/>
    <property type="evidence" value="ECO:0007669"/>
    <property type="project" value="UniProtKB-UniPathway"/>
</dbReference>
<gene>
    <name evidence="29" type="ORF">MYP_1179</name>
</gene>
<dbReference type="UniPathway" id="UPA00051">
    <property type="reaction ID" value="UER00462"/>
</dbReference>
<dbReference type="Pfam" id="PF00742">
    <property type="entry name" value="Homoserine_dh"/>
    <property type="match status" value="1"/>
</dbReference>
<dbReference type="Pfam" id="PF03447">
    <property type="entry name" value="NAD_binding_3"/>
    <property type="match status" value="1"/>
</dbReference>
<evidence type="ECO:0000313" key="29">
    <source>
        <dbReference type="EMBL" id="GAL83951.1"/>
    </source>
</evidence>
<dbReference type="EMBL" id="BBLT01000002">
    <property type="protein sequence ID" value="GAL83951.1"/>
    <property type="molecule type" value="Genomic_DNA"/>
</dbReference>
<comment type="pathway">
    <text evidence="6">Amino-acid biosynthesis; L-threonine biosynthesis; L-threonine from L-aspartate: step 1/5.</text>
</comment>
<evidence type="ECO:0000259" key="28">
    <source>
        <dbReference type="PROSITE" id="PS51671"/>
    </source>
</evidence>
<dbReference type="CDD" id="cd04922">
    <property type="entry name" value="ACT_AKi-HSDH-ThrA_2"/>
    <property type="match status" value="1"/>
</dbReference>
<dbReference type="InterPro" id="IPR001341">
    <property type="entry name" value="Asp_kinase"/>
</dbReference>
<evidence type="ECO:0000256" key="9">
    <source>
        <dbReference type="ARBA" id="ARBA00011881"/>
    </source>
</evidence>
<dbReference type="Pfam" id="PF00696">
    <property type="entry name" value="AA_kinase"/>
    <property type="match status" value="1"/>
</dbReference>
<comment type="similarity">
    <text evidence="7">In the C-terminal section; belongs to the homoserine dehydrogenase family.</text>
</comment>
<proteinExistence type="inferred from homology"/>
<keyword evidence="23" id="KW-0511">Multifunctional enzyme</keyword>
<dbReference type="eggNOG" id="COG0527">
    <property type="taxonomic scope" value="Bacteria"/>
</dbReference>
<evidence type="ECO:0000256" key="26">
    <source>
        <dbReference type="ARBA" id="ARBA00048841"/>
    </source>
</evidence>
<dbReference type="InterPro" id="IPR005106">
    <property type="entry name" value="Asp/hSer_DH_NAD-bd"/>
</dbReference>
<reference evidence="29 30" key="1">
    <citation type="submission" date="2014-09" db="EMBL/GenBank/DDBJ databases">
        <title>Sporocytophaga myxococcoides PG-01 genome sequencing.</title>
        <authorList>
            <person name="Liu L."/>
            <person name="Gao P.J."/>
            <person name="Chen G.J."/>
            <person name="Wang L.S."/>
        </authorList>
    </citation>
    <scope>NUCLEOTIDE SEQUENCE [LARGE SCALE GENOMIC DNA]</scope>
    <source>
        <strain evidence="29 30">PG-01</strain>
    </source>
</reference>
<dbReference type="Proteomes" id="UP000030185">
    <property type="component" value="Unassembled WGS sequence"/>
</dbReference>
<comment type="catalytic activity">
    <reaction evidence="26">
        <text>L-homoserine + NADP(+) = L-aspartate 4-semialdehyde + NADPH + H(+)</text>
        <dbReference type="Rhea" id="RHEA:15761"/>
        <dbReference type="ChEBI" id="CHEBI:15378"/>
        <dbReference type="ChEBI" id="CHEBI:57476"/>
        <dbReference type="ChEBI" id="CHEBI:57783"/>
        <dbReference type="ChEBI" id="CHEBI:58349"/>
        <dbReference type="ChEBI" id="CHEBI:537519"/>
        <dbReference type="EC" id="1.1.1.3"/>
    </reaction>
    <physiologicalReaction direction="right-to-left" evidence="26">
        <dbReference type="Rhea" id="RHEA:15763"/>
    </physiologicalReaction>
</comment>
<dbReference type="NCBIfam" id="NF006959">
    <property type="entry name" value="PRK09436.1"/>
    <property type="match status" value="1"/>
</dbReference>
<keyword evidence="13" id="KW-0479">Metal-binding</keyword>
<comment type="subunit">
    <text evidence="9">Homotetramer.</text>
</comment>
<dbReference type="InterPro" id="IPR011147">
    <property type="entry name" value="Bifunc_Aspkin/hSer_DH"/>
</dbReference>
<keyword evidence="21" id="KW-0457">Lysine biosynthesis</keyword>
<evidence type="ECO:0000256" key="27">
    <source>
        <dbReference type="ARBA" id="ARBA00049031"/>
    </source>
</evidence>
<dbReference type="InterPro" id="IPR002912">
    <property type="entry name" value="ACT_dom"/>
</dbReference>
<evidence type="ECO:0000256" key="25">
    <source>
        <dbReference type="ARBA" id="ARBA00048561"/>
    </source>
</evidence>
<dbReference type="RefSeq" id="WP_045459736.1">
    <property type="nucleotide sequence ID" value="NZ_BBLT01000002.1"/>
</dbReference>
<dbReference type="InterPro" id="IPR001048">
    <property type="entry name" value="Asp/Glu/Uridylate_kinase"/>
</dbReference>
<evidence type="ECO:0000256" key="7">
    <source>
        <dbReference type="ARBA" id="ARBA00007952"/>
    </source>
</evidence>
<keyword evidence="11" id="KW-0808">Transferase</keyword>
<organism evidence="29 30">
    <name type="scientific">Sporocytophaga myxococcoides</name>
    <dbReference type="NCBI Taxonomy" id="153721"/>
    <lineage>
        <taxon>Bacteria</taxon>
        <taxon>Pseudomonadati</taxon>
        <taxon>Bacteroidota</taxon>
        <taxon>Cytophagia</taxon>
        <taxon>Cytophagales</taxon>
        <taxon>Cytophagaceae</taxon>
        <taxon>Sporocytophaga</taxon>
    </lineage>
</organism>
<dbReference type="GO" id="GO:0005524">
    <property type="term" value="F:ATP binding"/>
    <property type="evidence" value="ECO:0007669"/>
    <property type="project" value="UniProtKB-KW"/>
</dbReference>
<comment type="pathway">
    <text evidence="4">Amino-acid biosynthesis; L-threonine biosynthesis; L-threonine from L-aspartate: step 3/5.</text>
</comment>
<dbReference type="FunFam" id="3.40.50.720:FF:000083">
    <property type="entry name" value="Bifunctional aspartokinase/homoserine dehydrogenase"/>
    <property type="match status" value="1"/>
</dbReference>
<dbReference type="UniPathway" id="UPA00050">
    <property type="reaction ID" value="UER00063"/>
</dbReference>
<evidence type="ECO:0000256" key="14">
    <source>
        <dbReference type="ARBA" id="ARBA00022741"/>
    </source>
</evidence>
<dbReference type="Gene3D" id="3.30.360.10">
    <property type="entry name" value="Dihydrodipicolinate Reductase, domain 2"/>
    <property type="match status" value="1"/>
</dbReference>
<dbReference type="PROSITE" id="PS00324">
    <property type="entry name" value="ASPARTOKINASE"/>
    <property type="match status" value="1"/>
</dbReference>
<dbReference type="InterPro" id="IPR019811">
    <property type="entry name" value="HDH_CS"/>
</dbReference>
<evidence type="ECO:0000256" key="19">
    <source>
        <dbReference type="ARBA" id="ARBA00023027"/>
    </source>
</evidence>
<comment type="pathway">
    <text evidence="5">Amino-acid biosynthesis; L-methionine biosynthesis via de novo pathway; L-homoserine from L-aspartate: step 3/3.</text>
</comment>
<evidence type="ECO:0000313" key="30">
    <source>
        <dbReference type="Proteomes" id="UP000030185"/>
    </source>
</evidence>
<dbReference type="InterPro" id="IPR042199">
    <property type="entry name" value="AsparK_Bifunc_asparK/hSer_DH"/>
</dbReference>
<keyword evidence="22" id="KW-0486">Methionine biosynthesis</keyword>
<keyword evidence="17" id="KW-0521">NADP</keyword>
<dbReference type="InterPro" id="IPR018042">
    <property type="entry name" value="Aspartate_kinase_CS"/>
</dbReference>
<dbReference type="InterPro" id="IPR036393">
    <property type="entry name" value="AceGlu_kinase-like_sf"/>
</dbReference>
<dbReference type="STRING" id="153721.MYP_1179"/>
<dbReference type="InterPro" id="IPR054352">
    <property type="entry name" value="ACT_Aspartokinase"/>
</dbReference>
<keyword evidence="16" id="KW-0067">ATP-binding</keyword>
<dbReference type="PROSITE" id="PS01042">
    <property type="entry name" value="HOMOSER_DHGENASE"/>
    <property type="match status" value="1"/>
</dbReference>
<dbReference type="NCBIfam" id="NF007003">
    <property type="entry name" value="PRK09466.1"/>
    <property type="match status" value="1"/>
</dbReference>
<protein>
    <submittedName>
        <fullName evidence="29">Bifunctional aspartokinase I/homoserine dehydrogenase I</fullName>
    </submittedName>
</protein>
<keyword evidence="19" id="KW-0520">NAD</keyword>
<dbReference type="FunFam" id="3.30.360.10:FF:000006">
    <property type="entry name" value="Bifunctional aspartokinase/homoserine dehydrogenase"/>
    <property type="match status" value="1"/>
</dbReference>
<comment type="function">
    <text evidence="24">Bifunctional aspartate kinase and homoserine dehydrogenase that catalyzes the first and the third steps toward the synthesis of lysine, methionine and threonine from aspartate.</text>
</comment>
<evidence type="ECO:0000256" key="8">
    <source>
        <dbReference type="ARBA" id="ARBA00010046"/>
    </source>
</evidence>
<evidence type="ECO:0000256" key="2">
    <source>
        <dbReference type="ARBA" id="ARBA00004766"/>
    </source>
</evidence>
<evidence type="ECO:0000256" key="20">
    <source>
        <dbReference type="ARBA" id="ARBA00023053"/>
    </source>
</evidence>
<evidence type="ECO:0000256" key="18">
    <source>
        <dbReference type="ARBA" id="ARBA00023002"/>
    </source>
</evidence>
<sequence length="821" mass="90173">MKILKFGGTSVGTADSIRKVVDILLSYKKKKQEFSVVFSAMSGITNQLIEVSKKAAESNEDYHAILKSIENKHINAVKSLIDIKVQSKVVAHIKMLINELEDLLHGVFLLKELSPRTTDLVVSFGERMSTYIVSEFMKQSGLDTEFCDARKLIVTDHSFGAAIIDFKATDKNIKEHFKATKKIQAITGFISSTVKGETTTLGRGGSDYTASVLGAALGAEEIEIWTDVDGVMTADPKKVKGAFTLPAISYVEAMEMSHFGAKVIYPPTLQPAFNKKIPIWIKNTFNPEFEGTYISAKTKANDFLIKGISSIREIALISLQGSGMMGVPGVSARLFGSLAKKKINVILITQASSEYSICFAVEPKEAEYAAELINEEFANEIQAKKIDNAIVEYDLSIVAIIGENMRNTPGIAGKFFASLGKNGVNIRAIAQGSSELNLSVVIGEHDLSKALNSLHESFFLSDIRTLNVFVVGLGLIGSTLLKQIQKQSSQLLKERLLKINIIGIANSKKMLLDENGINLKDWNGKLEKDGEKMKMSVFVEKMKSLNLQNSVFVDSTSSKDVVEHYEDILNTSISIVTPNKLANSGLYKDYQKIQSAAFKHGVKFLYETNVGAGLPVINTLKDLKYSGDKILKIEGILSGTLSFIFNTFKEGTKFSEVVKEAKEKGYTEPDPRDDLNGMDVARKILILAREANYTLEIGDVNVENILPEPCRKAKTIEDFFVQLEKNNDVFSARRDEAAKKGNVLRFIATLENGKARVSLEAVGPAHPFYSLSGSDNMIAFTTERYKDRPLVIKGPGAGAEVTAAGVFAEIISISNYLKSFI</sequence>
<dbReference type="eggNOG" id="COG0460">
    <property type="taxonomic scope" value="Bacteria"/>
</dbReference>
<dbReference type="Gene3D" id="3.40.50.720">
    <property type="entry name" value="NAD(P)-binding Rossmann-like Domain"/>
    <property type="match status" value="1"/>
</dbReference>
<evidence type="ECO:0000256" key="22">
    <source>
        <dbReference type="ARBA" id="ARBA00023167"/>
    </source>
</evidence>
<evidence type="ECO:0000256" key="10">
    <source>
        <dbReference type="ARBA" id="ARBA00022605"/>
    </source>
</evidence>
<dbReference type="InterPro" id="IPR045865">
    <property type="entry name" value="ACT-like_dom_sf"/>
</dbReference>
<keyword evidence="10" id="KW-0028">Amino-acid biosynthesis</keyword>
<dbReference type="CDD" id="cd04921">
    <property type="entry name" value="ACT_AKi-HSDH-ThrA-like_1"/>
    <property type="match status" value="1"/>
</dbReference>
<dbReference type="InterPro" id="IPR036291">
    <property type="entry name" value="NAD(P)-bd_dom_sf"/>
</dbReference>
<dbReference type="GO" id="GO:0050661">
    <property type="term" value="F:NADP binding"/>
    <property type="evidence" value="ECO:0007669"/>
    <property type="project" value="InterPro"/>
</dbReference>
<evidence type="ECO:0000256" key="1">
    <source>
        <dbReference type="ARBA" id="ARBA00001920"/>
    </source>
</evidence>
<dbReference type="Pfam" id="PF22468">
    <property type="entry name" value="ACT_9"/>
    <property type="match status" value="2"/>
</dbReference>
<evidence type="ECO:0000256" key="17">
    <source>
        <dbReference type="ARBA" id="ARBA00022857"/>
    </source>
</evidence>
<dbReference type="Gene3D" id="3.40.1160.10">
    <property type="entry name" value="Acetylglutamate kinase-like"/>
    <property type="match status" value="1"/>
</dbReference>
<dbReference type="CDD" id="cd04243">
    <property type="entry name" value="AAK_AK-HSDH-like"/>
    <property type="match status" value="1"/>
</dbReference>
<dbReference type="GO" id="GO:0004072">
    <property type="term" value="F:aspartate kinase activity"/>
    <property type="evidence" value="ECO:0007669"/>
    <property type="project" value="UniProtKB-EC"/>
</dbReference>
<name>A0A098LAI2_9BACT</name>
<keyword evidence="20" id="KW-0915">Sodium</keyword>
<dbReference type="GO" id="GO:0004412">
    <property type="term" value="F:homoserine dehydrogenase activity"/>
    <property type="evidence" value="ECO:0007669"/>
    <property type="project" value="UniProtKB-EC"/>
</dbReference>
<dbReference type="NCBIfam" id="TIGR00657">
    <property type="entry name" value="asp_kinases"/>
    <property type="match status" value="1"/>
</dbReference>
<dbReference type="GO" id="GO:0009086">
    <property type="term" value="P:methionine biosynthetic process"/>
    <property type="evidence" value="ECO:0007669"/>
    <property type="project" value="UniProtKB-KW"/>
</dbReference>
<dbReference type="PANTHER" id="PTHR43070">
    <property type="match status" value="1"/>
</dbReference>
<keyword evidence="30" id="KW-1185">Reference proteome</keyword>
<feature type="domain" description="ACT" evidence="28">
    <location>
        <begin position="400"/>
        <end position="478"/>
    </location>
</feature>
<evidence type="ECO:0000256" key="16">
    <source>
        <dbReference type="ARBA" id="ARBA00022840"/>
    </source>
</evidence>